<keyword evidence="1" id="KW-0732">Signal</keyword>
<feature type="chain" id="PRO_5037127702" evidence="1">
    <location>
        <begin position="18"/>
        <end position="224"/>
    </location>
</feature>
<evidence type="ECO:0000256" key="1">
    <source>
        <dbReference type="SAM" id="SignalP"/>
    </source>
</evidence>
<dbReference type="KEGG" id="ptan:CRYO30217_01605"/>
<reference evidence="2" key="1">
    <citation type="submission" date="2021-04" db="EMBL/GenBank/DDBJ databases">
        <authorList>
            <person name="Rodrigo-Torres L."/>
            <person name="Arahal R. D."/>
            <person name="Lucena T."/>
        </authorList>
    </citation>
    <scope>NUCLEOTIDE SEQUENCE</scope>
    <source>
        <strain evidence="2">AS29M-1</strain>
    </source>
</reference>
<evidence type="ECO:0000313" key="2">
    <source>
        <dbReference type="EMBL" id="CAG5081355.1"/>
    </source>
</evidence>
<proteinExistence type="predicted"/>
<dbReference type="RefSeq" id="WP_258541802.1">
    <property type="nucleotide sequence ID" value="NZ_OU015584.1"/>
</dbReference>
<sequence length="224" mass="25966">MKSLLPFLLFVSTLVQAKNLDILQCLELVDFKPDQFASGDFPESLDQIEPIIDLKNGYYEISKPELDITYIQAAKYNNADGSITLMITGYEYDMVCERYNTRSFLIFPSGDKYIEMGMDELNLTKDYNHFLHSDELNSILENLLQQLKGRYLSSDATIIDLHRELYDFHYILPRKGTALTISLTVCDYIPTNEAELSMTEWKIITSSIPVLSFNYDKKFIRFIE</sequence>
<evidence type="ECO:0000313" key="3">
    <source>
        <dbReference type="Proteomes" id="UP000683507"/>
    </source>
</evidence>
<organism evidence="2 3">
    <name type="scientific">Parvicella tangerina</name>
    <dbReference type="NCBI Taxonomy" id="2829795"/>
    <lineage>
        <taxon>Bacteria</taxon>
        <taxon>Pseudomonadati</taxon>
        <taxon>Bacteroidota</taxon>
        <taxon>Flavobacteriia</taxon>
        <taxon>Flavobacteriales</taxon>
        <taxon>Parvicellaceae</taxon>
        <taxon>Parvicella</taxon>
    </lineage>
</organism>
<accession>A0A916JMS1</accession>
<dbReference type="AlphaFoldDB" id="A0A916JMS1"/>
<dbReference type="EMBL" id="OU015584">
    <property type="protein sequence ID" value="CAG5081355.1"/>
    <property type="molecule type" value="Genomic_DNA"/>
</dbReference>
<protein>
    <submittedName>
        <fullName evidence="2">Uncharacterized protein</fullName>
    </submittedName>
</protein>
<feature type="signal peptide" evidence="1">
    <location>
        <begin position="1"/>
        <end position="17"/>
    </location>
</feature>
<dbReference type="Proteomes" id="UP000683507">
    <property type="component" value="Chromosome"/>
</dbReference>
<name>A0A916JMS1_9FLAO</name>
<keyword evidence="3" id="KW-1185">Reference proteome</keyword>
<gene>
    <name evidence="2" type="ORF">CRYO30217_01605</name>
</gene>